<keyword evidence="8" id="KW-1185">Reference proteome</keyword>
<dbReference type="EC" id="2.1.1.360" evidence="1"/>
<proteinExistence type="predicted"/>
<dbReference type="Gene3D" id="3.40.50.150">
    <property type="entry name" value="Vaccinia Virus protein VP39"/>
    <property type="match status" value="1"/>
</dbReference>
<dbReference type="InterPro" id="IPR025789">
    <property type="entry name" value="DOT1_dom"/>
</dbReference>
<dbReference type="PROSITE" id="PS51569">
    <property type="entry name" value="DOT1"/>
    <property type="match status" value="1"/>
</dbReference>
<dbReference type="EMBL" id="CP016397">
    <property type="protein sequence ID" value="ASQ44695.1"/>
    <property type="molecule type" value="Genomic_DNA"/>
</dbReference>
<dbReference type="AlphaFoldDB" id="A0A222NYR2"/>
<evidence type="ECO:0000256" key="2">
    <source>
        <dbReference type="ARBA" id="ARBA00020987"/>
    </source>
</evidence>
<dbReference type="Pfam" id="PF08123">
    <property type="entry name" value="DOT1"/>
    <property type="match status" value="1"/>
</dbReference>
<dbReference type="PANTHER" id="PTHR21451">
    <property type="entry name" value="HISTONE H3 METHYLTRANSFERASE"/>
    <property type="match status" value="1"/>
</dbReference>
<evidence type="ECO:0000256" key="3">
    <source>
        <dbReference type="ARBA" id="ARBA00022853"/>
    </source>
</evidence>
<dbReference type="SUPFAM" id="SSF53335">
    <property type="entry name" value="S-adenosyl-L-methionine-dependent methyltransferases"/>
    <property type="match status" value="1"/>
</dbReference>
<evidence type="ECO:0000256" key="4">
    <source>
        <dbReference type="ARBA" id="ARBA00029821"/>
    </source>
</evidence>
<gene>
    <name evidence="7" type="ORF">clem_00645</name>
</gene>
<evidence type="ECO:0000259" key="6">
    <source>
        <dbReference type="PROSITE" id="PS51569"/>
    </source>
</evidence>
<keyword evidence="3" id="KW-0156">Chromatin regulator</keyword>
<comment type="catalytic activity">
    <reaction evidence="5">
        <text>L-lysyl(79)-[histone H3] + 3 S-adenosyl-L-methionine = N(6),N(6),N(6)-trimethyl-L-lysyl(79)-[histone H3] + 3 S-adenosyl-L-homocysteine + 3 H(+)</text>
        <dbReference type="Rhea" id="RHEA:60328"/>
        <dbReference type="Rhea" id="RHEA-COMP:15549"/>
        <dbReference type="Rhea" id="RHEA-COMP:15552"/>
        <dbReference type="ChEBI" id="CHEBI:15378"/>
        <dbReference type="ChEBI" id="CHEBI:29969"/>
        <dbReference type="ChEBI" id="CHEBI:57856"/>
        <dbReference type="ChEBI" id="CHEBI:59789"/>
        <dbReference type="ChEBI" id="CHEBI:61961"/>
        <dbReference type="EC" id="2.1.1.360"/>
    </reaction>
</comment>
<dbReference type="GO" id="GO:0051726">
    <property type="term" value="P:regulation of cell cycle"/>
    <property type="evidence" value="ECO:0007669"/>
    <property type="project" value="InterPro"/>
</dbReference>
<evidence type="ECO:0000256" key="1">
    <source>
        <dbReference type="ARBA" id="ARBA00012190"/>
    </source>
</evidence>
<dbReference type="KEGG" id="lcd:clem_00645"/>
<dbReference type="InterPro" id="IPR029063">
    <property type="entry name" value="SAM-dependent_MTases_sf"/>
</dbReference>
<protein>
    <recommendedName>
        <fullName evidence="2">Histone-lysine N-methyltransferase, H3 lysine-79 specific</fullName>
        <ecNumber evidence="1">2.1.1.360</ecNumber>
    </recommendedName>
    <alternativeName>
        <fullName evidence="4">Histone H3-K79 methyltransferase</fullName>
    </alternativeName>
</protein>
<reference evidence="8" key="1">
    <citation type="submission" date="2016-07" db="EMBL/GenBank/DDBJ databases">
        <authorList>
            <person name="Florea S."/>
            <person name="Webb J.S."/>
            <person name="Jaromczyk J."/>
            <person name="Schardl C.L."/>
        </authorList>
    </citation>
    <scope>NUCLEOTIDE SEQUENCE [LARGE SCALE GENOMIC DNA]</scope>
    <source>
        <strain evidence="8">CDC-D5610</strain>
    </source>
</reference>
<dbReference type="InterPro" id="IPR030445">
    <property type="entry name" value="H3-K79_meTrfase"/>
</dbReference>
<dbReference type="GO" id="GO:0140956">
    <property type="term" value="F:histone H3K79 trimethyltransferase activity"/>
    <property type="evidence" value="ECO:0007669"/>
    <property type="project" value="UniProtKB-EC"/>
</dbReference>
<accession>A0A222NYR2</accession>
<evidence type="ECO:0000313" key="7">
    <source>
        <dbReference type="EMBL" id="ASQ44695.1"/>
    </source>
</evidence>
<feature type="domain" description="DOT1" evidence="6">
    <location>
        <begin position="1"/>
        <end position="230"/>
    </location>
</feature>
<name>A0A222NYR2_9GAMM</name>
<organism evidence="7 8">
    <name type="scientific">Legionella clemsonensis</name>
    <dbReference type="NCBI Taxonomy" id="1867846"/>
    <lineage>
        <taxon>Bacteria</taxon>
        <taxon>Pseudomonadati</taxon>
        <taxon>Pseudomonadota</taxon>
        <taxon>Gammaproteobacteria</taxon>
        <taxon>Legionellales</taxon>
        <taxon>Legionellaceae</taxon>
        <taxon>Legionella</taxon>
    </lineage>
</organism>
<evidence type="ECO:0000313" key="8">
    <source>
        <dbReference type="Proteomes" id="UP000201728"/>
    </source>
</evidence>
<dbReference type="PANTHER" id="PTHR21451:SF19">
    <property type="entry name" value="ACTIVATED IN BLOCKED UNFOLDED PROTEIN RESPONSE"/>
    <property type="match status" value="1"/>
</dbReference>
<sequence>MLILFLLLLITALLLWFGMRQQRAVNHWRSALSLNKHRVIYQKLYGNTHGFALSQQARKTQAVMEYTYGEIEFESFIALLSLCQPNPATIFYDLGSGTGTAVIACALVFEVRKSCGIEILPELHNYALKQKQRLQEYEDYQEKAKRIEFIRGNFLECTFTDASLVFINATAFFGEHWYSISKHLEQLQPGTLVISTSKALLANQFIIRKVTAVRMSWGIVKAFIQEKCTE</sequence>
<evidence type="ECO:0000256" key="5">
    <source>
        <dbReference type="ARBA" id="ARBA00047770"/>
    </source>
</evidence>
<dbReference type="Proteomes" id="UP000201728">
    <property type="component" value="Chromosome"/>
</dbReference>